<accession>A0AA39G9P0</accession>
<organism evidence="2 3">
    <name type="scientific">Sarocladium strictum</name>
    <name type="common">Black bundle disease fungus</name>
    <name type="synonym">Acremonium strictum</name>
    <dbReference type="NCBI Taxonomy" id="5046"/>
    <lineage>
        <taxon>Eukaryota</taxon>
        <taxon>Fungi</taxon>
        <taxon>Dikarya</taxon>
        <taxon>Ascomycota</taxon>
        <taxon>Pezizomycotina</taxon>
        <taxon>Sordariomycetes</taxon>
        <taxon>Hypocreomycetidae</taxon>
        <taxon>Hypocreales</taxon>
        <taxon>Sarocladiaceae</taxon>
        <taxon>Sarocladium</taxon>
    </lineage>
</organism>
<protein>
    <submittedName>
        <fullName evidence="2">Uncharacterized protein</fullName>
    </submittedName>
</protein>
<reference evidence="2" key="1">
    <citation type="submission" date="2022-10" db="EMBL/GenBank/DDBJ databases">
        <title>Determination and structural analysis of whole genome sequence of Sarocladium strictum F4-1.</title>
        <authorList>
            <person name="Hu L."/>
            <person name="Jiang Y."/>
        </authorList>
    </citation>
    <scope>NUCLEOTIDE SEQUENCE</scope>
    <source>
        <strain evidence="2">F4-1</strain>
    </source>
</reference>
<comment type="caution">
    <text evidence="2">The sequence shown here is derived from an EMBL/GenBank/DDBJ whole genome shotgun (WGS) entry which is preliminary data.</text>
</comment>
<keyword evidence="3" id="KW-1185">Reference proteome</keyword>
<sequence length="606" mass="67821">MKPPPQLLIFLATALSQLTVRVAARPSDNMLLPEDGPLDFATLALLSDAADSQVATVLTNKNVSLKGSPRSLCREVRRLVTPFVWPNSHYFHDQSLVPVIDEMLDKLAQVQHKDGTYSVGNRHSPPDTGFLIEDFGIMARLLDSDDHDKSAHWEMAIRNILIKAGDGLAKGGIHTPNHRWKVSAALARISRIIGENDLIGRIDEWLSEGIDIDRDGIYSERSANYFSAVSNPSLLTVAQELNRPELIDHVRQNLEATILLATTEGETETIQSRRQDQAQDPQFITPFYPQFRELAIRDKNGRFAAMARFIEDNFASELGDYFGTFLERPELLVELPEAENPFVDFRKHFADASLVRERRGKLTVSTFGGTDFYDKDGKPTEFFNTFGSGLSTNPTFFRAWNGQAVLEAVRLVPNFFSMGHFRSAGLKYDQNSGTTRLQQEVHVPYYLPIPADLRDKGGDYKLSKSVDGRFFSKLDFANRPTDLRHLRTNITIEPTEGGYDLTFQVDGEEEVEMTLELTFRTGGRLEGPEEAEDEEGNAVYHLKEGMGKYTVGSDSVSFGPGNGDGLIMAAPGEQYSWLKGNLKLEGERVYITGMTPMTYTLRLGFS</sequence>
<dbReference type="EMBL" id="JAPDFR010000009">
    <property type="protein sequence ID" value="KAK0383006.1"/>
    <property type="molecule type" value="Genomic_DNA"/>
</dbReference>
<name>A0AA39G9P0_SARSR</name>
<evidence type="ECO:0000313" key="3">
    <source>
        <dbReference type="Proteomes" id="UP001175261"/>
    </source>
</evidence>
<feature type="signal peptide" evidence="1">
    <location>
        <begin position="1"/>
        <end position="24"/>
    </location>
</feature>
<gene>
    <name evidence="2" type="ORF">NLU13_8922</name>
</gene>
<dbReference type="AlphaFoldDB" id="A0AA39G9P0"/>
<evidence type="ECO:0000256" key="1">
    <source>
        <dbReference type="SAM" id="SignalP"/>
    </source>
</evidence>
<feature type="chain" id="PRO_5041464738" evidence="1">
    <location>
        <begin position="25"/>
        <end position="606"/>
    </location>
</feature>
<evidence type="ECO:0000313" key="2">
    <source>
        <dbReference type="EMBL" id="KAK0383006.1"/>
    </source>
</evidence>
<proteinExistence type="predicted"/>
<keyword evidence="1" id="KW-0732">Signal</keyword>
<dbReference type="Proteomes" id="UP001175261">
    <property type="component" value="Unassembled WGS sequence"/>
</dbReference>